<protein>
    <submittedName>
        <fullName evidence="11">Unannotated protein</fullName>
    </submittedName>
</protein>
<dbReference type="Pfam" id="PF12911">
    <property type="entry name" value="OppC_N"/>
    <property type="match status" value="1"/>
</dbReference>
<dbReference type="InterPro" id="IPR025966">
    <property type="entry name" value="OppC_N"/>
</dbReference>
<dbReference type="Pfam" id="PF00528">
    <property type="entry name" value="BPD_transp_1"/>
    <property type="match status" value="1"/>
</dbReference>
<evidence type="ECO:0000256" key="5">
    <source>
        <dbReference type="ARBA" id="ARBA00022989"/>
    </source>
</evidence>
<feature type="transmembrane region" description="Helical" evidence="7">
    <location>
        <begin position="26"/>
        <end position="48"/>
    </location>
</feature>
<dbReference type="EMBL" id="CAEZUN010000085">
    <property type="protein sequence ID" value="CAB4602665.1"/>
    <property type="molecule type" value="Genomic_DNA"/>
</dbReference>
<evidence type="ECO:0000256" key="4">
    <source>
        <dbReference type="ARBA" id="ARBA00022692"/>
    </source>
</evidence>
<comment type="subcellular location">
    <subcellularLocation>
        <location evidence="1">Cell membrane</location>
        <topology evidence="1">Multi-pass membrane protein</topology>
    </subcellularLocation>
</comment>
<dbReference type="EMBL" id="CAEZWU010000107">
    <property type="protein sequence ID" value="CAB4670727.1"/>
    <property type="molecule type" value="Genomic_DNA"/>
</dbReference>
<evidence type="ECO:0000256" key="2">
    <source>
        <dbReference type="ARBA" id="ARBA00022448"/>
    </source>
</evidence>
<evidence type="ECO:0000256" key="1">
    <source>
        <dbReference type="ARBA" id="ARBA00004651"/>
    </source>
</evidence>
<feature type="transmembrane region" description="Helical" evidence="7">
    <location>
        <begin position="256"/>
        <end position="277"/>
    </location>
</feature>
<feature type="transmembrane region" description="Helical" evidence="7">
    <location>
        <begin position="126"/>
        <end position="146"/>
    </location>
</feature>
<keyword evidence="6 7" id="KW-0472">Membrane</keyword>
<feature type="domain" description="ABC transmembrane type-1" evidence="8">
    <location>
        <begin position="87"/>
        <end position="278"/>
    </location>
</feature>
<evidence type="ECO:0000256" key="7">
    <source>
        <dbReference type="SAM" id="Phobius"/>
    </source>
</evidence>
<dbReference type="SUPFAM" id="SSF161098">
    <property type="entry name" value="MetI-like"/>
    <property type="match status" value="1"/>
</dbReference>
<dbReference type="CDD" id="cd06261">
    <property type="entry name" value="TM_PBP2"/>
    <property type="match status" value="1"/>
</dbReference>
<feature type="transmembrane region" description="Helical" evidence="7">
    <location>
        <begin position="152"/>
        <end position="170"/>
    </location>
</feature>
<dbReference type="InterPro" id="IPR050366">
    <property type="entry name" value="BP-dependent_transpt_permease"/>
</dbReference>
<dbReference type="InterPro" id="IPR035906">
    <property type="entry name" value="MetI-like_sf"/>
</dbReference>
<evidence type="ECO:0000256" key="6">
    <source>
        <dbReference type="ARBA" id="ARBA00023136"/>
    </source>
</evidence>
<keyword evidence="5 7" id="KW-1133">Transmembrane helix</keyword>
<dbReference type="GO" id="GO:0005886">
    <property type="term" value="C:plasma membrane"/>
    <property type="evidence" value="ECO:0007669"/>
    <property type="project" value="UniProtKB-SubCell"/>
</dbReference>
<evidence type="ECO:0000256" key="3">
    <source>
        <dbReference type="ARBA" id="ARBA00022475"/>
    </source>
</evidence>
<feature type="transmembrane region" description="Helical" evidence="7">
    <location>
        <begin position="217"/>
        <end position="236"/>
    </location>
</feature>
<sequence length="287" mass="31248">MKDTTNSEAKKLVLAERLAVLKKNKAFVVGASILGFWIFCSIFSKFMVRFDQDTMDFESINTPPSLKYWFGTDSTGRDVYSRVIIGARIIMVISFIATALGAFVGASLGLIAGYLKGKFDMVLMRILEAISAIPVIIIALLAVAAIGRSSTVITVLIIGFIFTPNVARTVRAAVLGESELEYVAAAKLRTEKTAHILFREILPNVLPTLIVEFTVRLGYAIFAVATLSFLGVGLEAGSPDWGTQVADTWDKIFTNIWWPTLFPAVAIASVAVSINLISDALLEVFEL</sequence>
<feature type="transmembrane region" description="Helical" evidence="7">
    <location>
        <begin position="89"/>
        <end position="114"/>
    </location>
</feature>
<reference evidence="11" key="1">
    <citation type="submission" date="2020-05" db="EMBL/GenBank/DDBJ databases">
        <authorList>
            <person name="Chiriac C."/>
            <person name="Salcher M."/>
            <person name="Ghai R."/>
            <person name="Kavagutti S V."/>
        </authorList>
    </citation>
    <scope>NUCLEOTIDE SEQUENCE</scope>
</reference>
<dbReference type="InterPro" id="IPR000515">
    <property type="entry name" value="MetI-like"/>
</dbReference>
<dbReference type="AlphaFoldDB" id="A0A6J6M942"/>
<dbReference type="EMBL" id="CAEZSE010000030">
    <property type="protein sequence ID" value="CAB4531345.1"/>
    <property type="molecule type" value="Genomic_DNA"/>
</dbReference>
<dbReference type="PROSITE" id="PS50928">
    <property type="entry name" value="ABC_TM1"/>
    <property type="match status" value="1"/>
</dbReference>
<organism evidence="11">
    <name type="scientific">freshwater metagenome</name>
    <dbReference type="NCBI Taxonomy" id="449393"/>
    <lineage>
        <taxon>unclassified sequences</taxon>
        <taxon>metagenomes</taxon>
        <taxon>ecological metagenomes</taxon>
    </lineage>
</organism>
<keyword evidence="2" id="KW-0813">Transport</keyword>
<evidence type="ECO:0000259" key="8">
    <source>
        <dbReference type="PROSITE" id="PS50928"/>
    </source>
</evidence>
<keyword evidence="3" id="KW-1003">Cell membrane</keyword>
<dbReference type="PANTHER" id="PTHR43386">
    <property type="entry name" value="OLIGOPEPTIDE TRANSPORT SYSTEM PERMEASE PROTEIN APPC"/>
    <property type="match status" value="1"/>
</dbReference>
<evidence type="ECO:0000313" key="11">
    <source>
        <dbReference type="EMBL" id="CAB4670727.1"/>
    </source>
</evidence>
<accession>A0A6J6M942</accession>
<gene>
    <name evidence="9" type="ORF">UFOPK1353_00301</name>
    <name evidence="10" type="ORF">UFOPK1826_00778</name>
    <name evidence="11" type="ORF">UFOPK2292_00793</name>
</gene>
<name>A0A6J6M942_9ZZZZ</name>
<evidence type="ECO:0000313" key="9">
    <source>
        <dbReference type="EMBL" id="CAB4531345.1"/>
    </source>
</evidence>
<dbReference type="Gene3D" id="1.10.3720.10">
    <property type="entry name" value="MetI-like"/>
    <property type="match status" value="1"/>
</dbReference>
<dbReference type="GO" id="GO:0055085">
    <property type="term" value="P:transmembrane transport"/>
    <property type="evidence" value="ECO:0007669"/>
    <property type="project" value="InterPro"/>
</dbReference>
<proteinExistence type="predicted"/>
<dbReference type="PANTHER" id="PTHR43386:SF1">
    <property type="entry name" value="D,D-DIPEPTIDE TRANSPORT SYSTEM PERMEASE PROTEIN DDPC-RELATED"/>
    <property type="match status" value="1"/>
</dbReference>
<evidence type="ECO:0000313" key="10">
    <source>
        <dbReference type="EMBL" id="CAB4602665.1"/>
    </source>
</evidence>
<keyword evidence="4 7" id="KW-0812">Transmembrane</keyword>